<dbReference type="PANTHER" id="PTHR33164">
    <property type="entry name" value="TRANSCRIPTIONAL REGULATOR, MARR FAMILY"/>
    <property type="match status" value="1"/>
</dbReference>
<dbReference type="SUPFAM" id="SSF46785">
    <property type="entry name" value="Winged helix' DNA-binding domain"/>
    <property type="match status" value="1"/>
</dbReference>
<dbReference type="InterPro" id="IPR000835">
    <property type="entry name" value="HTH_MarR-typ"/>
</dbReference>
<dbReference type="InterPro" id="IPR039422">
    <property type="entry name" value="MarR/SlyA-like"/>
</dbReference>
<sequence length="162" mass="17213">MTRSAAAPVLPDDVPPPAAPLVPAGLEQDVGYRLRLAQILSYRSFEDRVTGYGAAPRYLGLLALIDGNPGESQSRLAEAVGLQRSSLVTILDRLEADGILAREAVEGDRRSKAVTLTDRGRQVTAELRALAAESEARALDGLDAATRATLVAALDRIIANLR</sequence>
<dbReference type="PANTHER" id="PTHR33164:SF89">
    <property type="entry name" value="MARR FAMILY REGULATORY PROTEIN"/>
    <property type="match status" value="1"/>
</dbReference>
<dbReference type="Gene3D" id="1.10.10.10">
    <property type="entry name" value="Winged helix-like DNA-binding domain superfamily/Winged helix DNA-binding domain"/>
    <property type="match status" value="1"/>
</dbReference>
<dbReference type="GO" id="GO:0006950">
    <property type="term" value="P:response to stress"/>
    <property type="evidence" value="ECO:0007669"/>
    <property type="project" value="TreeGrafter"/>
</dbReference>
<evidence type="ECO:0000313" key="2">
    <source>
        <dbReference type="EMBL" id="KIQ69839.1"/>
    </source>
</evidence>
<reference evidence="2 3" key="1">
    <citation type="submission" date="2013-01" db="EMBL/GenBank/DDBJ databases">
        <authorList>
            <person name="Fiebig A."/>
            <person name="Goeker M."/>
            <person name="Klenk H.-P.P."/>
        </authorList>
    </citation>
    <scope>NUCLEOTIDE SEQUENCE [LARGE SCALE GENOMIC DNA]</scope>
    <source>
        <strain evidence="2 3">DSM 24838</strain>
    </source>
</reference>
<evidence type="ECO:0000259" key="1">
    <source>
        <dbReference type="PROSITE" id="PS50995"/>
    </source>
</evidence>
<keyword evidence="3" id="KW-1185">Reference proteome</keyword>
<evidence type="ECO:0000313" key="3">
    <source>
        <dbReference type="Proteomes" id="UP000035100"/>
    </source>
</evidence>
<organism evidence="2 3">
    <name type="scientific">Wenxinia marina DSM 24838</name>
    <dbReference type="NCBI Taxonomy" id="1123501"/>
    <lineage>
        <taxon>Bacteria</taxon>
        <taxon>Pseudomonadati</taxon>
        <taxon>Pseudomonadota</taxon>
        <taxon>Alphaproteobacteria</taxon>
        <taxon>Rhodobacterales</taxon>
        <taxon>Roseobacteraceae</taxon>
        <taxon>Wenxinia</taxon>
    </lineage>
</organism>
<dbReference type="PRINTS" id="PR00598">
    <property type="entry name" value="HTHMARR"/>
</dbReference>
<dbReference type="RefSeq" id="WP_018301230.1">
    <property type="nucleotide sequence ID" value="NZ_KB902276.1"/>
</dbReference>
<dbReference type="STRING" id="1123501.Wenmar_01409"/>
<dbReference type="eggNOG" id="COG1846">
    <property type="taxonomic scope" value="Bacteria"/>
</dbReference>
<dbReference type="Proteomes" id="UP000035100">
    <property type="component" value="Unassembled WGS sequence"/>
</dbReference>
<dbReference type="PROSITE" id="PS50995">
    <property type="entry name" value="HTH_MARR_2"/>
    <property type="match status" value="1"/>
</dbReference>
<dbReference type="Pfam" id="PF12802">
    <property type="entry name" value="MarR_2"/>
    <property type="match status" value="1"/>
</dbReference>
<comment type="caution">
    <text evidence="2">The sequence shown here is derived from an EMBL/GenBank/DDBJ whole genome shotgun (WGS) entry which is preliminary data.</text>
</comment>
<dbReference type="InterPro" id="IPR036390">
    <property type="entry name" value="WH_DNA-bd_sf"/>
</dbReference>
<name>A0A0D0Q5T3_9RHOB</name>
<dbReference type="GO" id="GO:0003700">
    <property type="term" value="F:DNA-binding transcription factor activity"/>
    <property type="evidence" value="ECO:0007669"/>
    <property type="project" value="InterPro"/>
</dbReference>
<dbReference type="AlphaFoldDB" id="A0A0D0Q5T3"/>
<gene>
    <name evidence="2" type="ORF">Wenmar_01409</name>
</gene>
<dbReference type="EMBL" id="AONG01000008">
    <property type="protein sequence ID" value="KIQ69839.1"/>
    <property type="molecule type" value="Genomic_DNA"/>
</dbReference>
<proteinExistence type="predicted"/>
<accession>A0A0D0Q5T3</accession>
<feature type="domain" description="HTH marR-type" evidence="1">
    <location>
        <begin position="27"/>
        <end position="159"/>
    </location>
</feature>
<dbReference type="SMART" id="SM00347">
    <property type="entry name" value="HTH_MARR"/>
    <property type="match status" value="1"/>
</dbReference>
<dbReference type="InterPro" id="IPR036388">
    <property type="entry name" value="WH-like_DNA-bd_sf"/>
</dbReference>
<dbReference type="PATRIC" id="fig|1123501.6.peg.1495"/>
<dbReference type="OrthoDB" id="8452803at2"/>
<protein>
    <submittedName>
        <fullName evidence="2">Transcriptional regulator</fullName>
    </submittedName>
</protein>